<proteinExistence type="inferred from homology"/>
<evidence type="ECO:0000313" key="7">
    <source>
        <dbReference type="Proteomes" id="UP000275777"/>
    </source>
</evidence>
<name>A0A447TH55_CHRVL</name>
<dbReference type="Pfam" id="PF00251">
    <property type="entry name" value="Glyco_hydro_32N"/>
    <property type="match status" value="1"/>
</dbReference>
<evidence type="ECO:0000256" key="2">
    <source>
        <dbReference type="ARBA" id="ARBA00012758"/>
    </source>
</evidence>
<dbReference type="InterPro" id="IPR001362">
    <property type="entry name" value="Glyco_hydro_32"/>
</dbReference>
<dbReference type="PANTHER" id="PTHR43101:SF1">
    <property type="entry name" value="BETA-FRUCTOSIDASE"/>
    <property type="match status" value="1"/>
</dbReference>
<dbReference type="CDD" id="cd18623">
    <property type="entry name" value="GH32_ScrB-like"/>
    <property type="match status" value="1"/>
</dbReference>
<dbReference type="AlphaFoldDB" id="A0A447TH55"/>
<evidence type="ECO:0000256" key="4">
    <source>
        <dbReference type="ARBA" id="ARBA00023295"/>
    </source>
</evidence>
<dbReference type="Gene3D" id="2.115.10.20">
    <property type="entry name" value="Glycosyl hydrolase domain, family 43"/>
    <property type="match status" value="1"/>
</dbReference>
<feature type="domain" description="Glycosyl hydrolase family 32 N-terminal" evidence="5">
    <location>
        <begin position="23"/>
        <end position="272"/>
    </location>
</feature>
<dbReference type="Proteomes" id="UP000275777">
    <property type="component" value="Chromosome"/>
</dbReference>
<comment type="similarity">
    <text evidence="1">Belongs to the glycosyl hydrolase 32 family.</text>
</comment>
<keyword evidence="3 6" id="KW-0378">Hydrolase</keyword>
<protein>
    <recommendedName>
        <fullName evidence="2">beta-fructofuranosidase</fullName>
        <ecNumber evidence="2">3.2.1.26</ecNumber>
    </recommendedName>
</protein>
<sequence>MCFSSGTARLCTWPQVLGSCQQPDLLDWTMHPPALQPGEWYDSHGCYSGSAWVMNGRLWLIYTGNVRDGEVRHSYQCLAVSDDGIHFTKLGPALEKPPASYTSHFRDPRLWRDWDGFHLALGAQRNNGSGTVLHFHSATLQHWTLRGELLPGSDNGYMCECPDLLTLQDRQLLLFCPQGQAGADWPWPNANASCYTSRQQDGAVFDRPHALDYGPDFYAPQTLHGPHGEHILWGWMGRPEQPDTPSVADGWSHCLSAPRLLSWRDGLLSQQPHPALQALRGKGVLLTDQAIHGDWQHAAVHGECGELQLNLRSTDASACHLLLRQGQHCHTG</sequence>
<evidence type="ECO:0000256" key="3">
    <source>
        <dbReference type="ARBA" id="ARBA00022801"/>
    </source>
</evidence>
<dbReference type="InterPro" id="IPR013148">
    <property type="entry name" value="Glyco_hydro_32_N"/>
</dbReference>
<dbReference type="PANTHER" id="PTHR43101">
    <property type="entry name" value="BETA-FRUCTOSIDASE"/>
    <property type="match status" value="1"/>
</dbReference>
<evidence type="ECO:0000256" key="1">
    <source>
        <dbReference type="ARBA" id="ARBA00009902"/>
    </source>
</evidence>
<dbReference type="GO" id="GO:0005975">
    <property type="term" value="P:carbohydrate metabolic process"/>
    <property type="evidence" value="ECO:0007669"/>
    <property type="project" value="InterPro"/>
</dbReference>
<dbReference type="SMART" id="SM00640">
    <property type="entry name" value="Glyco_32"/>
    <property type="match status" value="1"/>
</dbReference>
<organism evidence="6 7">
    <name type="scientific">Chromobacterium violaceum</name>
    <dbReference type="NCBI Taxonomy" id="536"/>
    <lineage>
        <taxon>Bacteria</taxon>
        <taxon>Pseudomonadati</taxon>
        <taxon>Pseudomonadota</taxon>
        <taxon>Betaproteobacteria</taxon>
        <taxon>Neisseriales</taxon>
        <taxon>Chromobacteriaceae</taxon>
        <taxon>Chromobacterium</taxon>
    </lineage>
</organism>
<evidence type="ECO:0000259" key="5">
    <source>
        <dbReference type="Pfam" id="PF00251"/>
    </source>
</evidence>
<keyword evidence="4 6" id="KW-0326">Glycosidase</keyword>
<dbReference type="EMBL" id="LR134182">
    <property type="protein sequence ID" value="VEB44219.1"/>
    <property type="molecule type" value="Genomic_DNA"/>
</dbReference>
<dbReference type="EC" id="3.2.1.26" evidence="2"/>
<dbReference type="InterPro" id="IPR051214">
    <property type="entry name" value="GH32_Enzymes"/>
</dbReference>
<dbReference type="GO" id="GO:0004564">
    <property type="term" value="F:beta-fructofuranosidase activity"/>
    <property type="evidence" value="ECO:0007669"/>
    <property type="project" value="UniProtKB-EC"/>
</dbReference>
<reference evidence="6 7" key="1">
    <citation type="submission" date="2018-12" db="EMBL/GenBank/DDBJ databases">
        <authorList>
            <consortium name="Pathogen Informatics"/>
        </authorList>
    </citation>
    <scope>NUCLEOTIDE SEQUENCE [LARGE SCALE GENOMIC DNA]</scope>
    <source>
        <strain evidence="6 7">NCTC9695</strain>
    </source>
</reference>
<dbReference type="SUPFAM" id="SSF75005">
    <property type="entry name" value="Arabinanase/levansucrase/invertase"/>
    <property type="match status" value="1"/>
</dbReference>
<evidence type="ECO:0000313" key="6">
    <source>
        <dbReference type="EMBL" id="VEB44219.1"/>
    </source>
</evidence>
<accession>A0A447TH55</accession>
<dbReference type="InterPro" id="IPR023296">
    <property type="entry name" value="Glyco_hydro_beta-prop_sf"/>
</dbReference>
<gene>
    <name evidence="6" type="primary">scrB</name>
    <name evidence="6" type="ORF">NCTC9695_04707</name>
</gene>